<dbReference type="HOGENOM" id="CLU_2399386_0_0_1"/>
<dbReference type="AlphaFoldDB" id="A0A067MI93"/>
<name>A0A067MI93_BOTB1</name>
<organism evidence="2 3">
    <name type="scientific">Botryobasidium botryosum (strain FD-172 SS1)</name>
    <dbReference type="NCBI Taxonomy" id="930990"/>
    <lineage>
        <taxon>Eukaryota</taxon>
        <taxon>Fungi</taxon>
        <taxon>Dikarya</taxon>
        <taxon>Basidiomycota</taxon>
        <taxon>Agaricomycotina</taxon>
        <taxon>Agaricomycetes</taxon>
        <taxon>Cantharellales</taxon>
        <taxon>Botryobasidiaceae</taxon>
        <taxon>Botryobasidium</taxon>
    </lineage>
</organism>
<keyword evidence="3" id="KW-1185">Reference proteome</keyword>
<keyword evidence="1" id="KW-1133">Transmembrane helix</keyword>
<dbReference type="InParanoid" id="A0A067MI93"/>
<keyword evidence="1" id="KW-0472">Membrane</keyword>
<feature type="transmembrane region" description="Helical" evidence="1">
    <location>
        <begin position="47"/>
        <end position="65"/>
    </location>
</feature>
<dbReference type="EMBL" id="KL198032">
    <property type="protein sequence ID" value="KDQ15493.1"/>
    <property type="molecule type" value="Genomic_DNA"/>
</dbReference>
<evidence type="ECO:0000313" key="2">
    <source>
        <dbReference type="EMBL" id="KDQ15493.1"/>
    </source>
</evidence>
<accession>A0A067MI93</accession>
<proteinExistence type="predicted"/>
<dbReference type="Proteomes" id="UP000027195">
    <property type="component" value="Unassembled WGS sequence"/>
</dbReference>
<keyword evidence="1" id="KW-0812">Transmembrane</keyword>
<protein>
    <submittedName>
        <fullName evidence="2">Uncharacterized protein</fullName>
    </submittedName>
</protein>
<gene>
    <name evidence="2" type="ORF">BOTBODRAFT_31814</name>
</gene>
<evidence type="ECO:0000313" key="3">
    <source>
        <dbReference type="Proteomes" id="UP000027195"/>
    </source>
</evidence>
<reference evidence="3" key="1">
    <citation type="journal article" date="2014" name="Proc. Natl. Acad. Sci. U.S.A.">
        <title>Extensive sampling of basidiomycete genomes demonstrates inadequacy of the white-rot/brown-rot paradigm for wood decay fungi.</title>
        <authorList>
            <person name="Riley R."/>
            <person name="Salamov A.A."/>
            <person name="Brown D.W."/>
            <person name="Nagy L.G."/>
            <person name="Floudas D."/>
            <person name="Held B.W."/>
            <person name="Levasseur A."/>
            <person name="Lombard V."/>
            <person name="Morin E."/>
            <person name="Otillar R."/>
            <person name="Lindquist E.A."/>
            <person name="Sun H."/>
            <person name="LaButti K.M."/>
            <person name="Schmutz J."/>
            <person name="Jabbour D."/>
            <person name="Luo H."/>
            <person name="Baker S.E."/>
            <person name="Pisabarro A.G."/>
            <person name="Walton J.D."/>
            <person name="Blanchette R.A."/>
            <person name="Henrissat B."/>
            <person name="Martin F."/>
            <person name="Cullen D."/>
            <person name="Hibbett D.S."/>
            <person name="Grigoriev I.V."/>
        </authorList>
    </citation>
    <scope>NUCLEOTIDE SEQUENCE [LARGE SCALE GENOMIC DNA]</scope>
    <source>
        <strain evidence="3">FD-172 SS1</strain>
    </source>
</reference>
<sequence>MSQGTRAGAMSSAYKAWLVSSYSSYLPVLPFQRPAHALHVSTSASPLIMNFTSVFYAVLCAAALAQAAPLNMRQDDGIGATIDLDGNPISVGL</sequence>
<evidence type="ECO:0000256" key="1">
    <source>
        <dbReference type="SAM" id="Phobius"/>
    </source>
</evidence>